<organism evidence="2 3">
    <name type="scientific">Rubellicoccus peritrichatus</name>
    <dbReference type="NCBI Taxonomy" id="3080537"/>
    <lineage>
        <taxon>Bacteria</taxon>
        <taxon>Pseudomonadati</taxon>
        <taxon>Verrucomicrobiota</taxon>
        <taxon>Opitutia</taxon>
        <taxon>Puniceicoccales</taxon>
        <taxon>Cerasicoccaceae</taxon>
        <taxon>Rubellicoccus</taxon>
    </lineage>
</organism>
<dbReference type="RefSeq" id="WP_317836204.1">
    <property type="nucleotide sequence ID" value="NZ_CP136920.1"/>
</dbReference>
<evidence type="ECO:0000313" key="2">
    <source>
        <dbReference type="EMBL" id="WOO43634.1"/>
    </source>
</evidence>
<keyword evidence="1" id="KW-0472">Membrane</keyword>
<dbReference type="KEGG" id="puo:RZN69_11090"/>
<name>A0AAQ3LCQ2_9BACT</name>
<evidence type="ECO:0000313" key="3">
    <source>
        <dbReference type="Proteomes" id="UP001304300"/>
    </source>
</evidence>
<dbReference type="EMBL" id="CP136920">
    <property type="protein sequence ID" value="WOO43634.1"/>
    <property type="molecule type" value="Genomic_DNA"/>
</dbReference>
<proteinExistence type="predicted"/>
<reference evidence="2 3" key="1">
    <citation type="submission" date="2023-10" db="EMBL/GenBank/DDBJ databases">
        <title>Rubellicoccus peritrichatus gen. nov., sp. nov., isolated from an algae of coral reef tank.</title>
        <authorList>
            <person name="Luo J."/>
        </authorList>
    </citation>
    <scope>NUCLEOTIDE SEQUENCE [LARGE SCALE GENOMIC DNA]</scope>
    <source>
        <strain evidence="2 3">CR14</strain>
    </source>
</reference>
<accession>A0AAQ3LCQ2</accession>
<keyword evidence="1" id="KW-1133">Transmembrane helix</keyword>
<protein>
    <submittedName>
        <fullName evidence="2">Uncharacterized protein</fullName>
    </submittedName>
</protein>
<keyword evidence="1" id="KW-0812">Transmembrane</keyword>
<dbReference type="Proteomes" id="UP001304300">
    <property type="component" value="Chromosome"/>
</dbReference>
<dbReference type="AlphaFoldDB" id="A0AAQ3LCQ2"/>
<gene>
    <name evidence="2" type="ORF">RZN69_11090</name>
</gene>
<feature type="transmembrane region" description="Helical" evidence="1">
    <location>
        <begin position="248"/>
        <end position="266"/>
    </location>
</feature>
<keyword evidence="3" id="KW-1185">Reference proteome</keyword>
<evidence type="ECO:0000256" key="1">
    <source>
        <dbReference type="SAM" id="Phobius"/>
    </source>
</evidence>
<sequence>MSKVFFRIVVIGFLCLSWHLRLPARVLYENDFTGESAETTGSVGVVKKLRAHQWSNQKGSWIERDGAMHYFQEYDIPGPRASWFTKSAFVGVDGLMLEAEVYSNYVGPGQNNEFEIGLVAADQADPWKLTLPLSLGVSNLHEIEPQANPDFLVVKLVDQVVPQGLYLRNGGESLELAKKPHEIGAQRLKIVIRPDEWKYWLNNDLVASGDTSTLDLSRPYRVWVYARGGGVERRVDWLRLESIESFQWLNLVPAIALLIIFGLLFTRRKPIPS</sequence>